<evidence type="ECO:0000313" key="6">
    <source>
        <dbReference type="EMBL" id="RJT33310.1"/>
    </source>
</evidence>
<dbReference type="Gene3D" id="3.40.50.300">
    <property type="entry name" value="P-loop containing nucleotide triphosphate hydrolases"/>
    <property type="match status" value="1"/>
</dbReference>
<dbReference type="Gene3D" id="2.40.50.100">
    <property type="match status" value="1"/>
</dbReference>
<comment type="caution">
    <text evidence="6">The sequence shown here is derived from an EMBL/GenBank/DDBJ whole genome shotgun (WGS) entry which is preliminary data.</text>
</comment>
<keyword evidence="3" id="KW-0547">Nucleotide-binding</keyword>
<dbReference type="GO" id="GO:0015423">
    <property type="term" value="F:ABC-type maltose transporter activity"/>
    <property type="evidence" value="ECO:0007669"/>
    <property type="project" value="TreeGrafter"/>
</dbReference>
<reference evidence="6 7" key="1">
    <citation type="submission" date="2018-09" db="EMBL/GenBank/DDBJ databases">
        <authorList>
            <person name="Le Fleche-Mateos A."/>
        </authorList>
    </citation>
    <scope>NUCLEOTIDE SEQUENCE [LARGE SCALE GENOMIC DNA]</scope>
    <source>
        <strain evidence="6 7">DSM 27399</strain>
    </source>
</reference>
<proteinExistence type="predicted"/>
<dbReference type="SUPFAM" id="SSF52540">
    <property type="entry name" value="P-loop containing nucleoside triphosphate hydrolases"/>
    <property type="match status" value="1"/>
</dbReference>
<evidence type="ECO:0000259" key="5">
    <source>
        <dbReference type="PROSITE" id="PS50893"/>
    </source>
</evidence>
<dbReference type="PANTHER" id="PTHR43875:SF3">
    <property type="entry name" value="MALTOSE_MALTODEXTRIN IMPORT ATP-BINDING PROTEIN MALK"/>
    <property type="match status" value="1"/>
</dbReference>
<dbReference type="GO" id="GO:0005524">
    <property type="term" value="F:ATP binding"/>
    <property type="evidence" value="ECO:0007669"/>
    <property type="project" value="UniProtKB-KW"/>
</dbReference>
<evidence type="ECO:0000313" key="7">
    <source>
        <dbReference type="Proteomes" id="UP000284908"/>
    </source>
</evidence>
<dbReference type="Pfam" id="PF00005">
    <property type="entry name" value="ABC_tran"/>
    <property type="match status" value="1"/>
</dbReference>
<dbReference type="GO" id="GO:0055052">
    <property type="term" value="C:ATP-binding cassette (ABC) transporter complex, substrate-binding subunit-containing"/>
    <property type="evidence" value="ECO:0007669"/>
    <property type="project" value="TreeGrafter"/>
</dbReference>
<dbReference type="Proteomes" id="UP000284908">
    <property type="component" value="Unassembled WGS sequence"/>
</dbReference>
<dbReference type="NCBIfam" id="NF008653">
    <property type="entry name" value="PRK11650.1"/>
    <property type="match status" value="1"/>
</dbReference>
<sequence>MTGIQLHSVEKVYPNGFKALHGIDLEIHEGEFMVFVGPSGCAKSTLLRMIAGLESVSEGQIMIHNQCVNNTMPKDRGIAMVFQNYALYPHMTVYKNMAFSLMGKASKQEIDRRVHEAAEKLEITNLLQRKPGQLSGGQCQRVAVGRAIVRKPKVFLFDEPLSNLDAKLRVTMRVQLIDLHNQLKREGVGATMIYVTHDQVEAMTMGDRICVLNRGEIMQVDKPVNLYHQPANKFVAEFIGSPSMNLHDLPVMRNHSVVSLRLSEDATLNLNAELSQQMLSYRHDVVCLGIRPEYLHIVAGPEENAAQATIKTVERMGNEDLLHCDIGGSRFITRVATRHEWEPLPGEKIWLSFDLHRSHLFDKETGLNLKQRH</sequence>
<dbReference type="FunFam" id="3.40.50.300:FF:000042">
    <property type="entry name" value="Maltose/maltodextrin ABC transporter, ATP-binding protein"/>
    <property type="match status" value="1"/>
</dbReference>
<accession>A0A419N257</accession>
<dbReference type="InterPro" id="IPR015855">
    <property type="entry name" value="ABC_transpr_MalK-like"/>
</dbReference>
<dbReference type="PANTHER" id="PTHR43875">
    <property type="entry name" value="MALTODEXTRIN IMPORT ATP-BINDING PROTEIN MSMX"/>
    <property type="match status" value="1"/>
</dbReference>
<dbReference type="GO" id="GO:0016887">
    <property type="term" value="F:ATP hydrolysis activity"/>
    <property type="evidence" value="ECO:0007669"/>
    <property type="project" value="InterPro"/>
</dbReference>
<dbReference type="SUPFAM" id="SSF50331">
    <property type="entry name" value="MOP-like"/>
    <property type="match status" value="1"/>
</dbReference>
<keyword evidence="4 6" id="KW-0067">ATP-binding</keyword>
<dbReference type="InterPro" id="IPR017871">
    <property type="entry name" value="ABC_transporter-like_CS"/>
</dbReference>
<dbReference type="InterPro" id="IPR047641">
    <property type="entry name" value="ABC_transpr_MalK/UgpC-like"/>
</dbReference>
<dbReference type="InterPro" id="IPR013611">
    <property type="entry name" value="Transp-assoc_OB_typ2"/>
</dbReference>
<organism evidence="6 7">
    <name type="scientific">Rahnella woolbedingensis</name>
    <dbReference type="NCBI Taxonomy" id="1510574"/>
    <lineage>
        <taxon>Bacteria</taxon>
        <taxon>Pseudomonadati</taxon>
        <taxon>Pseudomonadota</taxon>
        <taxon>Gammaproteobacteria</taxon>
        <taxon>Enterobacterales</taxon>
        <taxon>Yersiniaceae</taxon>
        <taxon>Rahnella</taxon>
    </lineage>
</organism>
<dbReference type="InterPro" id="IPR012340">
    <property type="entry name" value="NA-bd_OB-fold"/>
</dbReference>
<dbReference type="InterPro" id="IPR008995">
    <property type="entry name" value="Mo/tungstate-bd_C_term_dom"/>
</dbReference>
<evidence type="ECO:0000256" key="4">
    <source>
        <dbReference type="ARBA" id="ARBA00022840"/>
    </source>
</evidence>
<dbReference type="PROSITE" id="PS00211">
    <property type="entry name" value="ABC_TRANSPORTER_1"/>
    <property type="match status" value="1"/>
</dbReference>
<keyword evidence="1" id="KW-0813">Transport</keyword>
<dbReference type="GO" id="GO:1990060">
    <property type="term" value="C:maltose transport complex"/>
    <property type="evidence" value="ECO:0007669"/>
    <property type="project" value="TreeGrafter"/>
</dbReference>
<dbReference type="Gene3D" id="2.40.50.140">
    <property type="entry name" value="Nucleic acid-binding proteins"/>
    <property type="match status" value="1"/>
</dbReference>
<evidence type="ECO:0000256" key="1">
    <source>
        <dbReference type="ARBA" id="ARBA00022448"/>
    </source>
</evidence>
<protein>
    <submittedName>
        <fullName evidence="6">sn-glycerol-3-phosphate ABC transporter ATP-binding protein UgpC</fullName>
    </submittedName>
</protein>
<dbReference type="InterPro" id="IPR003439">
    <property type="entry name" value="ABC_transporter-like_ATP-bd"/>
</dbReference>
<gene>
    <name evidence="6" type="primary">ugpC</name>
    <name evidence="6" type="ORF">D6C13_24140</name>
</gene>
<evidence type="ECO:0000256" key="2">
    <source>
        <dbReference type="ARBA" id="ARBA00022597"/>
    </source>
</evidence>
<name>A0A419N257_9GAMM</name>
<dbReference type="EMBL" id="RAHH01000047">
    <property type="protein sequence ID" value="RJT33310.1"/>
    <property type="molecule type" value="Genomic_DNA"/>
</dbReference>
<dbReference type="Pfam" id="PF08402">
    <property type="entry name" value="TOBE_2"/>
    <property type="match status" value="1"/>
</dbReference>
<feature type="domain" description="ABC transporter" evidence="5">
    <location>
        <begin position="4"/>
        <end position="239"/>
    </location>
</feature>
<dbReference type="SMART" id="SM00382">
    <property type="entry name" value="AAA"/>
    <property type="match status" value="1"/>
</dbReference>
<dbReference type="OrthoDB" id="9802264at2"/>
<dbReference type="CDD" id="cd03301">
    <property type="entry name" value="ABC_MalK_N"/>
    <property type="match status" value="1"/>
</dbReference>
<keyword evidence="7" id="KW-1185">Reference proteome</keyword>
<evidence type="ECO:0000256" key="3">
    <source>
        <dbReference type="ARBA" id="ARBA00022741"/>
    </source>
</evidence>
<dbReference type="AlphaFoldDB" id="A0A419N257"/>
<keyword evidence="2" id="KW-0762">Sugar transport</keyword>
<dbReference type="PROSITE" id="PS50893">
    <property type="entry name" value="ABC_TRANSPORTER_2"/>
    <property type="match status" value="1"/>
</dbReference>
<dbReference type="InterPro" id="IPR003593">
    <property type="entry name" value="AAA+_ATPase"/>
</dbReference>
<dbReference type="InterPro" id="IPR027417">
    <property type="entry name" value="P-loop_NTPase"/>
</dbReference>
<dbReference type="RefSeq" id="WP_120135183.1">
    <property type="nucleotide sequence ID" value="NZ_RAHH01000047.1"/>
</dbReference>